<name>A0AAV2LHG3_KNICA</name>
<organism evidence="1 2">
    <name type="scientific">Knipowitschia caucasica</name>
    <name type="common">Caucasian dwarf goby</name>
    <name type="synonym">Pomatoschistus caucasicus</name>
    <dbReference type="NCBI Taxonomy" id="637954"/>
    <lineage>
        <taxon>Eukaryota</taxon>
        <taxon>Metazoa</taxon>
        <taxon>Chordata</taxon>
        <taxon>Craniata</taxon>
        <taxon>Vertebrata</taxon>
        <taxon>Euteleostomi</taxon>
        <taxon>Actinopterygii</taxon>
        <taxon>Neopterygii</taxon>
        <taxon>Teleostei</taxon>
        <taxon>Neoteleostei</taxon>
        <taxon>Acanthomorphata</taxon>
        <taxon>Gobiaria</taxon>
        <taxon>Gobiiformes</taxon>
        <taxon>Gobioidei</taxon>
        <taxon>Gobiidae</taxon>
        <taxon>Gobiinae</taxon>
        <taxon>Knipowitschia</taxon>
    </lineage>
</organism>
<dbReference type="AlphaFoldDB" id="A0AAV2LHG3"/>
<protein>
    <submittedName>
        <fullName evidence="1">Uncharacterized protein</fullName>
    </submittedName>
</protein>
<sequence length="158" mass="17696">MLGCKYLGGVVTGGIYRGALEHSFSIIRRLLVISAGQDCGGRPGEIWFVPGLRGRPPLLKPKPTGVLEPPRCCLLHTLPWTSIHSYNHYVNKRLPVSLVKGWLVWRLLLELLSVELMAQMEQAWSRAPLSRRKALALIQTDYIRVRLDAQAAQQCKAS</sequence>
<keyword evidence="2" id="KW-1185">Reference proteome</keyword>
<dbReference type="EMBL" id="OZ035825">
    <property type="protein sequence ID" value="CAL1600996.1"/>
    <property type="molecule type" value="Genomic_DNA"/>
</dbReference>
<accession>A0AAV2LHG3</accession>
<evidence type="ECO:0000313" key="1">
    <source>
        <dbReference type="EMBL" id="CAL1600996.1"/>
    </source>
</evidence>
<gene>
    <name evidence="1" type="ORF">KC01_LOCUS29048</name>
</gene>
<evidence type="ECO:0000313" key="2">
    <source>
        <dbReference type="Proteomes" id="UP001497482"/>
    </source>
</evidence>
<dbReference type="Proteomes" id="UP001497482">
    <property type="component" value="Chromosome 3"/>
</dbReference>
<reference evidence="1 2" key="1">
    <citation type="submission" date="2024-04" db="EMBL/GenBank/DDBJ databases">
        <authorList>
            <person name="Waldvogel A.-M."/>
            <person name="Schoenle A."/>
        </authorList>
    </citation>
    <scope>NUCLEOTIDE SEQUENCE [LARGE SCALE GENOMIC DNA]</scope>
</reference>
<proteinExistence type="predicted"/>